<accession>A0A1H1LYM0</accession>
<keyword evidence="2" id="KW-1185">Reference proteome</keyword>
<name>A0A1H1LYM0_9BRAD</name>
<dbReference type="Proteomes" id="UP000243904">
    <property type="component" value="Chromosome I"/>
</dbReference>
<sequence>MSCWWEVRSTFRLKEEYFATPSLRNLALAGGSPVTGLEIVASQPRLPRINPGRSECVVPRVDSALVREVFAERQHRSVIFPSDQDRCRRLRELESIYRSPMRECLSPSASCSSSRRAISTITSTWIARFKSRTPRTPTVAAGTKRHANSAFDPGGRAAGCACAAFRAALFGSAGRIQIGKNHA</sequence>
<protein>
    <submittedName>
        <fullName evidence="1">Uncharacterized protein</fullName>
    </submittedName>
</protein>
<evidence type="ECO:0000313" key="2">
    <source>
        <dbReference type="Proteomes" id="UP000243904"/>
    </source>
</evidence>
<dbReference type="EMBL" id="LT629750">
    <property type="protein sequence ID" value="SDR79155.1"/>
    <property type="molecule type" value="Genomic_DNA"/>
</dbReference>
<dbReference type="AlphaFoldDB" id="A0A1H1LYM0"/>
<evidence type="ECO:0000313" key="1">
    <source>
        <dbReference type="EMBL" id="SDR79155.1"/>
    </source>
</evidence>
<reference evidence="2" key="1">
    <citation type="submission" date="2016-10" db="EMBL/GenBank/DDBJ databases">
        <authorList>
            <person name="Varghese N."/>
            <person name="Submissions S."/>
        </authorList>
    </citation>
    <scope>NUCLEOTIDE SEQUENCE [LARGE SCALE GENOMIC DNA]</scope>
    <source>
        <strain evidence="2">GAS369</strain>
    </source>
</reference>
<gene>
    <name evidence="1" type="ORF">SAMN05444158_0004</name>
</gene>
<organism evidence="1 2">
    <name type="scientific">Bradyrhizobium canariense</name>
    <dbReference type="NCBI Taxonomy" id="255045"/>
    <lineage>
        <taxon>Bacteria</taxon>
        <taxon>Pseudomonadati</taxon>
        <taxon>Pseudomonadota</taxon>
        <taxon>Alphaproteobacteria</taxon>
        <taxon>Hyphomicrobiales</taxon>
        <taxon>Nitrobacteraceae</taxon>
        <taxon>Bradyrhizobium</taxon>
    </lineage>
</organism>
<proteinExistence type="predicted"/>